<dbReference type="AlphaFoldDB" id="A0A9W9TLV8"/>
<keyword evidence="4 5" id="KW-0694">RNA-binding</keyword>
<dbReference type="CDD" id="cd05398">
    <property type="entry name" value="NT_ClassII-CCAase"/>
    <property type="match status" value="1"/>
</dbReference>
<keyword evidence="2 5" id="KW-0808">Transferase</keyword>
<dbReference type="GO" id="GO:0052929">
    <property type="term" value="F:ATP:3'-cytidine-cytidine-tRNA adenylyltransferase activity"/>
    <property type="evidence" value="ECO:0007669"/>
    <property type="project" value="TreeGrafter"/>
</dbReference>
<dbReference type="GO" id="GO:0000166">
    <property type="term" value="F:nucleotide binding"/>
    <property type="evidence" value="ECO:0007669"/>
    <property type="project" value="UniProtKB-KW"/>
</dbReference>
<dbReference type="GO" id="GO:0052927">
    <property type="term" value="F:CC tRNA cytidylyltransferase activity"/>
    <property type="evidence" value="ECO:0007669"/>
    <property type="project" value="TreeGrafter"/>
</dbReference>
<protein>
    <recommendedName>
        <fullName evidence="10">tRNA nucleotidyltransferase</fullName>
    </recommendedName>
</protein>
<dbReference type="Pfam" id="PF12627">
    <property type="entry name" value="PolyA_pol_RNAbd"/>
    <property type="match status" value="1"/>
</dbReference>
<dbReference type="InterPro" id="IPR002646">
    <property type="entry name" value="PolA_pol_head_dom"/>
</dbReference>
<dbReference type="OrthoDB" id="445712at2759"/>
<evidence type="ECO:0000313" key="8">
    <source>
        <dbReference type="EMBL" id="KAJ5227374.1"/>
    </source>
</evidence>
<dbReference type="InterPro" id="IPR032828">
    <property type="entry name" value="PolyA_RNA-bd"/>
</dbReference>
<dbReference type="Pfam" id="PF01743">
    <property type="entry name" value="PolyA_pol"/>
    <property type="match status" value="1"/>
</dbReference>
<evidence type="ECO:0000259" key="7">
    <source>
        <dbReference type="Pfam" id="PF12627"/>
    </source>
</evidence>
<evidence type="ECO:0000313" key="9">
    <source>
        <dbReference type="Proteomes" id="UP001147733"/>
    </source>
</evidence>
<evidence type="ECO:0000256" key="4">
    <source>
        <dbReference type="ARBA" id="ARBA00022884"/>
    </source>
</evidence>
<gene>
    <name evidence="8" type="ORF">N7469_007380</name>
</gene>
<evidence type="ECO:0000256" key="2">
    <source>
        <dbReference type="ARBA" id="ARBA00022679"/>
    </source>
</evidence>
<dbReference type="Proteomes" id="UP001147733">
    <property type="component" value="Unassembled WGS sequence"/>
</dbReference>
<keyword evidence="9" id="KW-1185">Reference proteome</keyword>
<dbReference type="SUPFAM" id="SSF81891">
    <property type="entry name" value="Poly A polymerase C-terminal region-like"/>
    <property type="match status" value="1"/>
</dbReference>
<proteinExistence type="inferred from homology"/>
<dbReference type="InterPro" id="IPR043519">
    <property type="entry name" value="NT_sf"/>
</dbReference>
<dbReference type="GO" id="GO:0003723">
    <property type="term" value="F:RNA binding"/>
    <property type="evidence" value="ECO:0007669"/>
    <property type="project" value="UniProtKB-KW"/>
</dbReference>
<dbReference type="SUPFAM" id="SSF81301">
    <property type="entry name" value="Nucleotidyltransferase"/>
    <property type="match status" value="1"/>
</dbReference>
<evidence type="ECO:0000256" key="3">
    <source>
        <dbReference type="ARBA" id="ARBA00022741"/>
    </source>
</evidence>
<keyword evidence="3" id="KW-0547">Nucleotide-binding</keyword>
<reference evidence="8" key="1">
    <citation type="submission" date="2022-11" db="EMBL/GenBank/DDBJ databases">
        <authorList>
            <person name="Petersen C."/>
        </authorList>
    </citation>
    <scope>NUCLEOTIDE SEQUENCE</scope>
    <source>
        <strain evidence="8">IBT 23319</strain>
    </source>
</reference>
<dbReference type="GO" id="GO:0001680">
    <property type="term" value="P:tRNA 3'-terminal CCA addition"/>
    <property type="evidence" value="ECO:0007669"/>
    <property type="project" value="TreeGrafter"/>
</dbReference>
<organism evidence="8 9">
    <name type="scientific">Penicillium citrinum</name>
    <dbReference type="NCBI Taxonomy" id="5077"/>
    <lineage>
        <taxon>Eukaryota</taxon>
        <taxon>Fungi</taxon>
        <taxon>Dikarya</taxon>
        <taxon>Ascomycota</taxon>
        <taxon>Pezizomycotina</taxon>
        <taxon>Eurotiomycetes</taxon>
        <taxon>Eurotiomycetidae</taxon>
        <taxon>Eurotiales</taxon>
        <taxon>Aspergillaceae</taxon>
        <taxon>Penicillium</taxon>
    </lineage>
</organism>
<dbReference type="PANTHER" id="PTHR13734">
    <property type="entry name" value="TRNA-NUCLEOTIDYLTRANSFERASE"/>
    <property type="match status" value="1"/>
</dbReference>
<dbReference type="GeneID" id="81385465"/>
<dbReference type="FunFam" id="3.30.460.10:FF:000019">
    <property type="entry name" value="tRNA nucleotidyltransferase cca2"/>
    <property type="match status" value="1"/>
</dbReference>
<name>A0A9W9TLV8_PENCI</name>
<dbReference type="EMBL" id="JAPQKT010000006">
    <property type="protein sequence ID" value="KAJ5227374.1"/>
    <property type="molecule type" value="Genomic_DNA"/>
</dbReference>
<reference evidence="8" key="2">
    <citation type="journal article" date="2023" name="IMA Fungus">
        <title>Comparative genomic study of the Penicillium genus elucidates a diverse pangenome and 15 lateral gene transfer events.</title>
        <authorList>
            <person name="Petersen C."/>
            <person name="Sorensen T."/>
            <person name="Nielsen M.R."/>
            <person name="Sondergaard T.E."/>
            <person name="Sorensen J.L."/>
            <person name="Fitzpatrick D.A."/>
            <person name="Frisvad J.C."/>
            <person name="Nielsen K.L."/>
        </authorList>
    </citation>
    <scope>NUCLEOTIDE SEQUENCE</scope>
    <source>
        <strain evidence="8">IBT 23319</strain>
    </source>
</reference>
<comment type="caution">
    <text evidence="8">The sequence shown here is derived from an EMBL/GenBank/DDBJ whole genome shotgun (WGS) entry which is preliminary data.</text>
</comment>
<evidence type="ECO:0000256" key="5">
    <source>
        <dbReference type="RuleBase" id="RU003953"/>
    </source>
</evidence>
<evidence type="ECO:0008006" key="10">
    <source>
        <dbReference type="Google" id="ProtNLM"/>
    </source>
</evidence>
<dbReference type="GO" id="GO:0005739">
    <property type="term" value="C:mitochondrion"/>
    <property type="evidence" value="ECO:0007669"/>
    <property type="project" value="UniProtKB-ARBA"/>
</dbReference>
<sequence>MTRLSQLGSLFEACRLSLNYGPPLHPRSLRLLTRRYSYSKSFLRTYSVNYHSLMRSRESLSHSPDRASKRRRISTSLSRGALREEMAPAHPTIELTPIESTLRTLLLDVAKHIQEKGVVEEGSDVVKHPETVLRFTGGWVRDKLLGVDSHDIDVGISSMTGYQFGISLKEYLDSPENLEKYKKGLPKGELNDAIVSLHKIDANPEKSKHLETVTTKIFGRDIDLVNLRKETYTDDSRNPQMEFGTAVEDALRRDATINALFYNLNDSCLEDLTERGLDDMNKKIVRTPLEPYQTFKDDPLRVLRLIRFASRLEYRIDEEAEKAMRNEDISAALKLKISKERVGTELEKMLRGPHPLHALQFIDRIGLYSTIFANHQDNTIVDISTWPLAYNTLQQLLHPEPGDLQAEINRLRGILLHDDSSAYYAWMIATFAPWTSVPTRILPGGKTKPLPPRAVEVARDSLRCDNKNLNILRDATLNFADIIKCKNSLLAKEINGTPAEIRQQVGLRIRSWGKDWKLCMVLAILQEVMQGRDFPQLLREYNQFLTYIVDSDLENVCDLKPLINGAEIMQTLKAPKGPWMSKATALAMEWQLLHPAGDKAAALDALAQKRAELGL</sequence>
<dbReference type="PANTHER" id="PTHR13734:SF5">
    <property type="entry name" value="CCA TRNA NUCLEOTIDYLTRANSFERASE, MITOCHONDRIAL"/>
    <property type="match status" value="1"/>
</dbReference>
<dbReference type="RefSeq" id="XP_056499739.1">
    <property type="nucleotide sequence ID" value="XM_056646298.1"/>
</dbReference>
<evidence type="ECO:0000259" key="6">
    <source>
        <dbReference type="Pfam" id="PF01743"/>
    </source>
</evidence>
<dbReference type="Gene3D" id="3.30.460.10">
    <property type="entry name" value="Beta Polymerase, domain 2"/>
    <property type="match status" value="1"/>
</dbReference>
<feature type="domain" description="Poly A polymerase head" evidence="6">
    <location>
        <begin position="133"/>
        <end position="286"/>
    </location>
</feature>
<dbReference type="Gene3D" id="1.10.3090.10">
    <property type="entry name" value="cca-adding enzyme, domain 2"/>
    <property type="match status" value="1"/>
</dbReference>
<feature type="domain" description="tRNA nucleotidyltransferase/poly(A) polymerase RNA and SrmB- binding" evidence="7">
    <location>
        <begin position="315"/>
        <end position="372"/>
    </location>
</feature>
<comment type="similarity">
    <text evidence="1 5">Belongs to the tRNA nucleotidyltransferase/poly(A) polymerase family.</text>
</comment>
<evidence type="ECO:0000256" key="1">
    <source>
        <dbReference type="ARBA" id="ARBA00007265"/>
    </source>
</evidence>
<accession>A0A9W9TLV8</accession>